<proteinExistence type="predicted"/>
<dbReference type="Proteomes" id="UP000244962">
    <property type="component" value="Unassembled WGS sequence"/>
</dbReference>
<evidence type="ECO:0000256" key="1">
    <source>
        <dbReference type="SAM" id="SignalP"/>
    </source>
</evidence>
<evidence type="ECO:0000313" key="3">
    <source>
        <dbReference type="Proteomes" id="UP000244962"/>
    </source>
</evidence>
<evidence type="ECO:0008006" key="4">
    <source>
        <dbReference type="Google" id="ProtNLM"/>
    </source>
</evidence>
<organism evidence="2 3">
    <name type="scientific">Mycetocola zhujimingii</name>
    <dbReference type="NCBI Taxonomy" id="2079792"/>
    <lineage>
        <taxon>Bacteria</taxon>
        <taxon>Bacillati</taxon>
        <taxon>Actinomycetota</taxon>
        <taxon>Actinomycetes</taxon>
        <taxon>Micrococcales</taxon>
        <taxon>Microbacteriaceae</taxon>
        <taxon>Mycetocola</taxon>
    </lineage>
</organism>
<feature type="signal peptide" evidence="1">
    <location>
        <begin position="1"/>
        <end position="21"/>
    </location>
</feature>
<reference evidence="3" key="1">
    <citation type="submission" date="2018-04" db="EMBL/GenBank/DDBJ databases">
        <authorList>
            <person name="Liu S."/>
            <person name="Wang Z."/>
            <person name="Li J."/>
        </authorList>
    </citation>
    <scope>NUCLEOTIDE SEQUENCE [LARGE SCALE GENOMIC DNA]</scope>
    <source>
        <strain evidence="3">622</strain>
    </source>
</reference>
<keyword evidence="1" id="KW-0732">Signal</keyword>
<comment type="caution">
    <text evidence="2">The sequence shown here is derived from an EMBL/GenBank/DDBJ whole genome shotgun (WGS) entry which is preliminary data.</text>
</comment>
<dbReference type="EMBL" id="QEFB01000005">
    <property type="protein sequence ID" value="PWC07433.1"/>
    <property type="molecule type" value="Genomic_DNA"/>
</dbReference>
<sequence>MWRRIAAVATAVVVGATLVVAPAVMPGGGSDSASAADLSKFRPGNIISDEVFFNSGTMSEAQIQSFLNSKVSRCDTGKTCLKDFTQSTYDRAADAMCRGYAGAANESAARIIKKVADSCGINPQVIIVMLQKEQALVADSAPGSWAWTASMGYACPDTAACDSKYFGFYNQVYMGSWQLKRYGNPPGTSNYFTWFPIGKSAPIRYSPTASCGSSNVVVENKATAALYYYTPYQPNASALAAGYGASPDKTCSAYGNRNFYNYFTDWFGSTQGQMPSLVQGQTQGDVFLVVGSTKHHIADYGDYLEYRGALGDRKIVADSVVNALTPGPVATALVRNPATGEVLLLQSGKLHHFGSCELVAMWGYYCGQNIDLSLGQIQSLTRGPAMTEFAKRPGSDTLYKISGSSLMTMDSPDAARAFNGGTSPFAAVLRDSVAARYTQTRPLLGPSTLVKDAGSVVYFVDGTTVKHRLPHWEFATEFGLPATYSSTSTTTLNAYQTGEELSLFVKCGTALYLVNGGKKTQVVNGDAAGFPTTTLTDTSCQALPTSGSVAGPVFVRSGSSPDVYLMTGGKLRWVTTVDALMAANNGAWPTVLSLTAGAFSKFSVTTPFLPVGSFVQAAGDSVVYLIDGPDKRYRLPSWEVAGEFGFAQKLIDVKTSDLAGYAKGDDLSMFAKCNGELYFANGGKLTKVVNGDAGGFPVTTLDPSTCQRLSLSGAVKGPVFVQGAGTGDVFLLTEGTRRHVASAEALTALNGGSWPTVLTIQKKTLASFTEAAPVVTPASFVQASGDNVVYFINGLKQKVRLPHWSFASEFGLPERYSAVTTAQMSGYPRSSTDLSLFVRCGGKLYFAAGGALSLVASGDSSGFAVTDVDATACSRLNLAGTQVGSGKVYVKSANNAAVYVTEGGKLRLLGAGERAGTVLTVDQRTVQALS</sequence>
<evidence type="ECO:0000313" key="2">
    <source>
        <dbReference type="EMBL" id="PWC07433.1"/>
    </source>
</evidence>
<gene>
    <name evidence="2" type="ORF">DF223_07410</name>
</gene>
<feature type="chain" id="PRO_5038959851" description="Hemagglutinin" evidence="1">
    <location>
        <begin position="22"/>
        <end position="930"/>
    </location>
</feature>
<accession>A0A2U1TF79</accession>
<name>A0A2U1TF79_9MICO</name>
<dbReference type="AlphaFoldDB" id="A0A2U1TF79"/>
<protein>
    <recommendedName>
        <fullName evidence="4">Hemagglutinin</fullName>
    </recommendedName>
</protein>
<keyword evidence="3" id="KW-1185">Reference proteome</keyword>